<accession>A0A5E4PLS2</accession>
<reference evidence="1 2" key="1">
    <citation type="submission" date="2017-07" db="EMBL/GenBank/DDBJ databases">
        <authorList>
            <person name="Talla V."/>
            <person name="Backstrom N."/>
        </authorList>
    </citation>
    <scope>NUCLEOTIDE SEQUENCE [LARGE SCALE GENOMIC DNA]</scope>
</reference>
<dbReference type="AlphaFoldDB" id="A0A5E4PLS2"/>
<sequence>MLCIQSFLSALLKRMMRSWASNLFNSDYLNNPSTTVVWHTGECTILIRFFCYFAIKTYRRKSPWLHCC</sequence>
<protein>
    <submittedName>
        <fullName evidence="1">Uncharacterized protein</fullName>
    </submittedName>
</protein>
<organism evidence="1 2">
    <name type="scientific">Leptidea sinapis</name>
    <dbReference type="NCBI Taxonomy" id="189913"/>
    <lineage>
        <taxon>Eukaryota</taxon>
        <taxon>Metazoa</taxon>
        <taxon>Ecdysozoa</taxon>
        <taxon>Arthropoda</taxon>
        <taxon>Hexapoda</taxon>
        <taxon>Insecta</taxon>
        <taxon>Pterygota</taxon>
        <taxon>Neoptera</taxon>
        <taxon>Endopterygota</taxon>
        <taxon>Lepidoptera</taxon>
        <taxon>Glossata</taxon>
        <taxon>Ditrysia</taxon>
        <taxon>Papilionoidea</taxon>
        <taxon>Pieridae</taxon>
        <taxon>Dismorphiinae</taxon>
        <taxon>Leptidea</taxon>
    </lineage>
</organism>
<keyword evidence="2" id="KW-1185">Reference proteome</keyword>
<dbReference type="Proteomes" id="UP000324832">
    <property type="component" value="Unassembled WGS sequence"/>
</dbReference>
<evidence type="ECO:0000313" key="1">
    <source>
        <dbReference type="EMBL" id="VVC86269.1"/>
    </source>
</evidence>
<name>A0A5E4PLS2_9NEOP</name>
<evidence type="ECO:0000313" key="2">
    <source>
        <dbReference type="Proteomes" id="UP000324832"/>
    </source>
</evidence>
<proteinExistence type="predicted"/>
<dbReference type="EMBL" id="FZQP02000002">
    <property type="protein sequence ID" value="VVC86269.1"/>
    <property type="molecule type" value="Genomic_DNA"/>
</dbReference>
<gene>
    <name evidence="1" type="ORF">LSINAPIS_LOCUS124</name>
</gene>